<protein>
    <submittedName>
        <fullName evidence="1">Uncharacterized protein</fullName>
    </submittedName>
</protein>
<reference evidence="1 2" key="1">
    <citation type="journal article" date="2021" name="Elife">
        <title>Chloroplast acquisition without the gene transfer in kleptoplastic sea slugs, Plakobranchus ocellatus.</title>
        <authorList>
            <person name="Maeda T."/>
            <person name="Takahashi S."/>
            <person name="Yoshida T."/>
            <person name="Shimamura S."/>
            <person name="Takaki Y."/>
            <person name="Nagai Y."/>
            <person name="Toyoda A."/>
            <person name="Suzuki Y."/>
            <person name="Arimoto A."/>
            <person name="Ishii H."/>
            <person name="Satoh N."/>
            <person name="Nishiyama T."/>
            <person name="Hasebe M."/>
            <person name="Maruyama T."/>
            <person name="Minagawa J."/>
            <person name="Obokata J."/>
            <person name="Shigenobu S."/>
        </authorList>
    </citation>
    <scope>NUCLEOTIDE SEQUENCE [LARGE SCALE GENOMIC DNA]</scope>
</reference>
<accession>A0AAV4ADE9</accession>
<dbReference type="EMBL" id="BLXT01003741">
    <property type="protein sequence ID" value="GFO04681.1"/>
    <property type="molecule type" value="Genomic_DNA"/>
</dbReference>
<keyword evidence="2" id="KW-1185">Reference proteome</keyword>
<evidence type="ECO:0000313" key="1">
    <source>
        <dbReference type="EMBL" id="GFO04681.1"/>
    </source>
</evidence>
<organism evidence="1 2">
    <name type="scientific">Plakobranchus ocellatus</name>
    <dbReference type="NCBI Taxonomy" id="259542"/>
    <lineage>
        <taxon>Eukaryota</taxon>
        <taxon>Metazoa</taxon>
        <taxon>Spiralia</taxon>
        <taxon>Lophotrochozoa</taxon>
        <taxon>Mollusca</taxon>
        <taxon>Gastropoda</taxon>
        <taxon>Heterobranchia</taxon>
        <taxon>Euthyneura</taxon>
        <taxon>Panpulmonata</taxon>
        <taxon>Sacoglossa</taxon>
        <taxon>Placobranchoidea</taxon>
        <taxon>Plakobranchidae</taxon>
        <taxon>Plakobranchus</taxon>
    </lineage>
</organism>
<proteinExistence type="predicted"/>
<comment type="caution">
    <text evidence="1">The sequence shown here is derived from an EMBL/GenBank/DDBJ whole genome shotgun (WGS) entry which is preliminary data.</text>
</comment>
<sequence length="270" mass="30179">MTYMYGLSVFHDLWPHPNKDQISGNGCEGGEGALYERPIFGSFVWTSIQQSKEEKEEEKWLLAGTELGTGVEGSSRSHESTNALSVEQAVESRQHVWGAGLIAVGVISFSRWTELSLTTWSRLSKAHEDTECAPRARKFIAAQRFRLVLGNSKASIPWSVESQCLKQRRLQRCKSVSASECVAYFNSAAHANTVSLLVYFPYVVFSLVYLCPQFIAAQRCRLVLGNSKASIPWSVESQSLKQRRLQRCKSVSASECVAYFNSASHAWPLQ</sequence>
<name>A0AAV4ADE9_9GAST</name>
<dbReference type="AlphaFoldDB" id="A0AAV4ADE9"/>
<evidence type="ECO:0000313" key="2">
    <source>
        <dbReference type="Proteomes" id="UP000735302"/>
    </source>
</evidence>
<gene>
    <name evidence="1" type="ORF">PoB_003118600</name>
</gene>
<dbReference type="Proteomes" id="UP000735302">
    <property type="component" value="Unassembled WGS sequence"/>
</dbReference>